<dbReference type="SMART" id="SM00091">
    <property type="entry name" value="PAS"/>
    <property type="match status" value="1"/>
</dbReference>
<name>A0ABW1MRT4_9ACTN</name>
<dbReference type="SUPFAM" id="SSF55781">
    <property type="entry name" value="GAF domain-like"/>
    <property type="match status" value="1"/>
</dbReference>
<evidence type="ECO:0000259" key="3">
    <source>
        <dbReference type="PROSITE" id="PS50112"/>
    </source>
</evidence>
<dbReference type="Gene3D" id="3.30.565.10">
    <property type="entry name" value="Histidine kinase-like ATPase, C-terminal domain"/>
    <property type="match status" value="1"/>
</dbReference>
<keyword evidence="5" id="KW-1185">Reference proteome</keyword>
<dbReference type="CDD" id="cd16936">
    <property type="entry name" value="HATPase_RsbW-like"/>
    <property type="match status" value="1"/>
</dbReference>
<dbReference type="EMBL" id="JBHSPX010000008">
    <property type="protein sequence ID" value="MFC6066475.1"/>
    <property type="molecule type" value="Genomic_DNA"/>
</dbReference>
<dbReference type="CDD" id="cd00130">
    <property type="entry name" value="PAS"/>
    <property type="match status" value="1"/>
</dbReference>
<reference evidence="5" key="1">
    <citation type="journal article" date="2019" name="Int. J. Syst. Evol. Microbiol.">
        <title>The Global Catalogue of Microorganisms (GCM) 10K type strain sequencing project: providing services to taxonomists for standard genome sequencing and annotation.</title>
        <authorList>
            <consortium name="The Broad Institute Genomics Platform"/>
            <consortium name="The Broad Institute Genome Sequencing Center for Infectious Disease"/>
            <person name="Wu L."/>
            <person name="Ma J."/>
        </authorList>
    </citation>
    <scope>NUCLEOTIDE SEQUENCE [LARGE SCALE GENOMIC DNA]</scope>
    <source>
        <strain evidence="5">CGMCC 1.15180</strain>
    </source>
</reference>
<comment type="caution">
    <text evidence="4">The sequence shown here is derived from an EMBL/GenBank/DDBJ whole genome shotgun (WGS) entry which is preliminary data.</text>
</comment>
<dbReference type="InterPro" id="IPR001932">
    <property type="entry name" value="PPM-type_phosphatase-like_dom"/>
</dbReference>
<dbReference type="InterPro" id="IPR003018">
    <property type="entry name" value="GAF"/>
</dbReference>
<evidence type="ECO:0000313" key="5">
    <source>
        <dbReference type="Proteomes" id="UP001596139"/>
    </source>
</evidence>
<dbReference type="SMART" id="SM00065">
    <property type="entry name" value="GAF"/>
    <property type="match status" value="1"/>
</dbReference>
<dbReference type="PROSITE" id="PS50112">
    <property type="entry name" value="PAS"/>
    <property type="match status" value="1"/>
</dbReference>
<dbReference type="InterPro" id="IPR029016">
    <property type="entry name" value="GAF-like_dom_sf"/>
</dbReference>
<dbReference type="Pfam" id="PF13581">
    <property type="entry name" value="HATPase_c_2"/>
    <property type="match status" value="1"/>
</dbReference>
<dbReference type="InterPro" id="IPR000014">
    <property type="entry name" value="PAS"/>
</dbReference>
<dbReference type="SMART" id="SM00331">
    <property type="entry name" value="PP2C_SIG"/>
    <property type="match status" value="1"/>
</dbReference>
<feature type="domain" description="PAS" evidence="3">
    <location>
        <begin position="315"/>
        <end position="354"/>
    </location>
</feature>
<evidence type="ECO:0000313" key="4">
    <source>
        <dbReference type="EMBL" id="MFC6066475.1"/>
    </source>
</evidence>
<dbReference type="Proteomes" id="UP001596139">
    <property type="component" value="Unassembled WGS sequence"/>
</dbReference>
<dbReference type="SUPFAM" id="SSF55874">
    <property type="entry name" value="ATPase domain of HSP90 chaperone/DNA topoisomerase II/histidine kinase"/>
    <property type="match status" value="1"/>
</dbReference>
<dbReference type="Pfam" id="PF07228">
    <property type="entry name" value="SpoIIE"/>
    <property type="match status" value="1"/>
</dbReference>
<dbReference type="SUPFAM" id="SSF55785">
    <property type="entry name" value="PYP-like sensor domain (PAS domain)"/>
    <property type="match status" value="1"/>
</dbReference>
<organism evidence="4 5">
    <name type="scientific">Streptomyces ochraceiscleroticus</name>
    <dbReference type="NCBI Taxonomy" id="47761"/>
    <lineage>
        <taxon>Bacteria</taxon>
        <taxon>Bacillati</taxon>
        <taxon>Actinomycetota</taxon>
        <taxon>Actinomycetes</taxon>
        <taxon>Kitasatosporales</taxon>
        <taxon>Streptomycetaceae</taxon>
        <taxon>Streptomyces</taxon>
    </lineage>
</organism>
<dbReference type="PANTHER" id="PTHR43156">
    <property type="entry name" value="STAGE II SPORULATION PROTEIN E-RELATED"/>
    <property type="match status" value="1"/>
</dbReference>
<dbReference type="Pfam" id="PF00989">
    <property type="entry name" value="PAS"/>
    <property type="match status" value="1"/>
</dbReference>
<dbReference type="InterPro" id="IPR013767">
    <property type="entry name" value="PAS_fold"/>
</dbReference>
<gene>
    <name evidence="4" type="ORF">ACFP4F_28565</name>
</gene>
<dbReference type="InterPro" id="IPR036890">
    <property type="entry name" value="HATPase_C_sf"/>
</dbReference>
<dbReference type="InterPro" id="IPR052016">
    <property type="entry name" value="Bact_Sigma-Reg"/>
</dbReference>
<dbReference type="InterPro" id="IPR036457">
    <property type="entry name" value="PPM-type-like_dom_sf"/>
</dbReference>
<dbReference type="NCBIfam" id="TIGR00229">
    <property type="entry name" value="sensory_box"/>
    <property type="match status" value="1"/>
</dbReference>
<sequence length="881" mass="95514">MDHISQPGAAPSRRFPPEPESVALARRFVRTVLEDVASEPVETAELLVSELMTNVVLHARTEAEVSVRTRDDRVHVRVSDHQPSYGLVPQGRLPPYPGPGQGLAVVEKLASRYGVDTSEERKTVWFELWLDGRPPPPSEWQTTVPPAGPTRTVTLVDLPGALYLASQQHRHALLRELTLAAAGGERFGVRPEDLATAHDVNNTISACMTAELEKQPPAAHIHSLRLSLPADATRAVLTLRHVLDLAEEAARDERLLTWPALPQNRVFRQWLFDQIISQLTGGPPTAWTVVPREPSSSPSELVPCDASHVWASRVPTIAADDENRIIAANGPAADMLGWQADELIGRRLTVLIPEHLRERHVAAFNSLLLSGQSRILGRSVPLPALHRDGRLVPIRLFIQTQGTTDGRTVFVAQLAPRTAPPAPSPHPSEESRHVAPQEPGGPELPDVSEILTREASAEAGGSTLAQRLSLLTDIGEALSSSSNLDEGLQRVCKLLTQRLADWCVVDLLDGPGQVERVCVTHRSPQALPAEAYAGRLPPVTEAARGPLARVLRGAGPLLLTEAPSPGRAESPLDTHYYELFERMGASSAMVAPLRVRGAVFGALTLARTGEGRSFTDEDLPLIDGLVRSLSMGVENARLYQETRQIAERLQRSLLPVLPDIGHLQMAARYAPSSTTAQIGGDWYDGFVVPNGRTALVIGDVTGHDLEAAVAMSQLRSMLRGIAIDRQEPPGEVLRRLDMANHSLYREATATCIYALVAGPESGPWELKHSSAGHLPPLLTTREGGTRYLEGGAGLLLGMEPDMPRPEATDPLPAHSTVLLYTDGLIERRDESLDDAMARLCRHTAALAREPLDVFCDELLIALSADSADDIAILALRPVPQT</sequence>
<evidence type="ECO:0000256" key="2">
    <source>
        <dbReference type="SAM" id="MobiDB-lite"/>
    </source>
</evidence>
<dbReference type="Pfam" id="PF01590">
    <property type="entry name" value="GAF"/>
    <property type="match status" value="1"/>
</dbReference>
<dbReference type="InterPro" id="IPR003594">
    <property type="entry name" value="HATPase_dom"/>
</dbReference>
<evidence type="ECO:0000256" key="1">
    <source>
        <dbReference type="ARBA" id="ARBA00022801"/>
    </source>
</evidence>
<dbReference type="RefSeq" id="WP_078649373.1">
    <property type="nucleotide sequence ID" value="NZ_JBHSPX010000008.1"/>
</dbReference>
<dbReference type="PANTHER" id="PTHR43156:SF2">
    <property type="entry name" value="STAGE II SPORULATION PROTEIN E"/>
    <property type="match status" value="1"/>
</dbReference>
<proteinExistence type="predicted"/>
<feature type="region of interest" description="Disordered" evidence="2">
    <location>
        <begin position="417"/>
        <end position="446"/>
    </location>
</feature>
<protein>
    <submittedName>
        <fullName evidence="4">SpoIIE family protein phosphatase</fullName>
    </submittedName>
</protein>
<dbReference type="Gene3D" id="3.60.40.10">
    <property type="entry name" value="PPM-type phosphatase domain"/>
    <property type="match status" value="1"/>
</dbReference>
<dbReference type="Gene3D" id="3.30.450.20">
    <property type="entry name" value="PAS domain"/>
    <property type="match status" value="1"/>
</dbReference>
<dbReference type="Gene3D" id="3.30.450.40">
    <property type="match status" value="1"/>
</dbReference>
<accession>A0ABW1MRT4</accession>
<dbReference type="InterPro" id="IPR035965">
    <property type="entry name" value="PAS-like_dom_sf"/>
</dbReference>
<keyword evidence="1" id="KW-0378">Hydrolase</keyword>